<accession>A0A0A7U2J0</accession>
<dbReference type="InterPro" id="IPR004118">
    <property type="entry name" value="HEV_TT_vir_Orf2/Gyrovir_Vp2_N"/>
</dbReference>
<evidence type="ECO:0000256" key="1">
    <source>
        <dbReference type="SAM" id="MobiDB-lite"/>
    </source>
</evidence>
<feature type="region of interest" description="Disordered" evidence="1">
    <location>
        <begin position="51"/>
        <end position="98"/>
    </location>
</feature>
<proteinExistence type="predicted"/>
<feature type="compositionally biased region" description="Gly residues" evidence="1">
    <location>
        <begin position="52"/>
        <end position="70"/>
    </location>
</feature>
<feature type="domain" description="Hepatitis TT virus Orf2/Gyrovirus Vp2 N-terminal" evidence="2">
    <location>
        <begin position="20"/>
        <end position="69"/>
    </location>
</feature>
<protein>
    <submittedName>
        <fullName evidence="3">ORF2</fullName>
    </submittedName>
</protein>
<reference evidence="3 4" key="1">
    <citation type="journal article" date="2014" name="J. Gen. Virol.">
        <title>Identification of DNA sequences that imply a novel gammaherpesvirus in seals.</title>
        <authorList>
            <person name="Bodewes R."/>
            <person name="Sanchez Contreras G.J."/>
            <person name="Rubio Garcia A."/>
            <person name="Hapsari R."/>
            <person name="van de Bildt M.W."/>
            <person name="Kuiken T."/>
            <person name="Osterhaus A.D."/>
        </authorList>
    </citation>
    <scope>NUCLEOTIDE SEQUENCE [LARGE SCALE GENOMIC DNA]</scope>
    <source>
        <strain evidence="3">SeAv6-PV13-431</strain>
    </source>
</reference>
<sequence length="98" mass="10279">MSADNHTTGSPDLCHPKLYKLQEANWKRQVSALHKEFCHCSNFLDHFKWPTGTGGHSGGTGEGTQDGRAGGSTADIPGDLSTIGAAGGGDPTDEELLQ</sequence>
<dbReference type="EMBL" id="KM262785">
    <property type="protein sequence ID" value="AJA71668.1"/>
    <property type="molecule type" value="Genomic_DNA"/>
</dbReference>
<evidence type="ECO:0000259" key="2">
    <source>
        <dbReference type="Pfam" id="PF02957"/>
    </source>
</evidence>
<name>A0A0A7U2J0_9VIRU</name>
<evidence type="ECO:0000313" key="4">
    <source>
        <dbReference type="Proteomes" id="UP000154477"/>
    </source>
</evidence>
<dbReference type="Pfam" id="PF02957">
    <property type="entry name" value="TT_ORF2-like"/>
    <property type="match status" value="1"/>
</dbReference>
<dbReference type="Proteomes" id="UP000154477">
    <property type="component" value="Segment"/>
</dbReference>
<evidence type="ECO:0000313" key="3">
    <source>
        <dbReference type="EMBL" id="AJA71668.1"/>
    </source>
</evidence>
<organism evidence="3 4">
    <name type="scientific">Seal anellovirus 6</name>
    <dbReference type="NCBI Taxonomy" id="1566012"/>
    <lineage>
        <taxon>Viruses</taxon>
        <taxon>Monodnaviria</taxon>
        <taxon>Shotokuvirae</taxon>
        <taxon>Commensaviricota</taxon>
        <taxon>Cardeaviricetes</taxon>
        <taxon>Sanitavirales</taxon>
        <taxon>Anelloviridae</taxon>
        <taxon>Lambdatorquevirus</taxon>
        <taxon>Lambdatorquevirus phoci3</taxon>
    </lineage>
</organism>